<dbReference type="SUPFAM" id="SSF47676">
    <property type="entry name" value="Conserved domain common to transcription factors TFIIS, elongin A, CRSP70"/>
    <property type="match status" value="1"/>
</dbReference>
<evidence type="ECO:0000313" key="1">
    <source>
        <dbReference type="EMBL" id="VEU56517.1"/>
    </source>
</evidence>
<proteinExistence type="predicted"/>
<dbReference type="RefSeq" id="WP_024544283.1">
    <property type="nucleotide sequence ID" value="NZ_LR214938.2"/>
</dbReference>
<keyword evidence="1" id="KW-0614">Plasmid</keyword>
<sequence>MDQARDKSKYEKFSLQKLLTLIDNINKDHKLLESSDLLLFDGNLKNKDAKSYLYDINNVEKLEKIFITKFKVLSKLVSKRALNLNNKYDELNEVVKTRIYSILNNENERVYFVSYEAAIKHLMQLQYLAITKKVIKENEIHKFVYQGKEFSTIEEVINYCKKFIKSVDEYVKNKGEKDE</sequence>
<dbReference type="EMBL" id="LR214939">
    <property type="protein sequence ID" value="VEU56517.1"/>
    <property type="molecule type" value="Genomic_DNA"/>
</dbReference>
<geneLocation type="plasmid" evidence="1">
    <name>2</name>
</geneLocation>
<name>A0A448ZZ43_METSV</name>
<dbReference type="AlphaFoldDB" id="A0A448ZZ43"/>
<dbReference type="InterPro" id="IPR035441">
    <property type="entry name" value="TFIIS/LEDGF_dom_sf"/>
</dbReference>
<organism evidence="1">
    <name type="scientific">Metamycoplasma salivarium</name>
    <name type="common">Mycoplasma salivarium</name>
    <dbReference type="NCBI Taxonomy" id="2124"/>
    <lineage>
        <taxon>Bacteria</taxon>
        <taxon>Bacillati</taxon>
        <taxon>Mycoplasmatota</taxon>
        <taxon>Mycoplasmoidales</taxon>
        <taxon>Metamycoplasmataceae</taxon>
        <taxon>Metamycoplasma</taxon>
    </lineage>
</organism>
<reference evidence="1" key="1">
    <citation type="submission" date="2019-01" db="EMBL/GenBank/DDBJ databases">
        <authorList>
            <consortium name="Pathogen Informatics"/>
        </authorList>
    </citation>
    <scope>NUCLEOTIDE SEQUENCE [LARGE SCALE GENOMIC DNA]</scope>
    <source>
        <strain evidence="1">NCTC10113</strain>
    </source>
</reference>
<accession>A0A448ZZ43</accession>
<protein>
    <submittedName>
        <fullName evidence="1">Uncharacterized protein</fullName>
    </submittedName>
</protein>
<gene>
    <name evidence="1" type="ORF">NCTC10113_01426</name>
</gene>